<organism evidence="2 3">
    <name type="scientific">Cellulomonas rhizosphaerae</name>
    <dbReference type="NCBI Taxonomy" id="2293719"/>
    <lineage>
        <taxon>Bacteria</taxon>
        <taxon>Bacillati</taxon>
        <taxon>Actinomycetota</taxon>
        <taxon>Actinomycetes</taxon>
        <taxon>Micrococcales</taxon>
        <taxon>Cellulomonadaceae</taxon>
        <taxon>Cellulomonas</taxon>
    </lineage>
</organism>
<dbReference type="GO" id="GO:0006979">
    <property type="term" value="P:response to oxidative stress"/>
    <property type="evidence" value="ECO:0007669"/>
    <property type="project" value="InterPro"/>
</dbReference>
<dbReference type="InterPro" id="IPR019953">
    <property type="entry name" value="OHR"/>
</dbReference>
<dbReference type="NCBIfam" id="TIGR03561">
    <property type="entry name" value="organ_hyd_perox"/>
    <property type="match status" value="1"/>
</dbReference>
<gene>
    <name evidence="2" type="ORF">D1825_08500</name>
</gene>
<reference evidence="2 3" key="1">
    <citation type="submission" date="2018-08" db="EMBL/GenBank/DDBJ databases">
        <title>Cellulomonas rhizosphaerae sp. nov., a novel actinomycete isolated from soil.</title>
        <authorList>
            <person name="Tian Y."/>
        </authorList>
    </citation>
    <scope>NUCLEOTIDE SEQUENCE [LARGE SCALE GENOMIC DNA]</scope>
    <source>
        <strain evidence="2 3">NEAU-TCZ24</strain>
    </source>
</reference>
<dbReference type="AlphaFoldDB" id="A0A413RM05"/>
<protein>
    <submittedName>
        <fullName evidence="2">Organic hydroperoxide resistance protein</fullName>
    </submittedName>
</protein>
<sequence length="139" mass="14132">MDTIYTASALSTGDGRNGHVRTSDGTLDVDLAIPKEMGGAGGALNPEQLFAAGYAACFHSALRGVARQASVTLADDSVTAEVALGRSGEGFGLGVVLRIELPGLAADVADDLVAKAHVMCPYSNATRGNIEVELDVTVG</sequence>
<dbReference type="InterPro" id="IPR036102">
    <property type="entry name" value="OsmC/Ohrsf"/>
</dbReference>
<comment type="caution">
    <text evidence="2">The sequence shown here is derived from an EMBL/GenBank/DDBJ whole genome shotgun (WGS) entry which is preliminary data.</text>
</comment>
<accession>A0A413RM05</accession>
<dbReference type="Gene3D" id="3.30.300.20">
    <property type="match status" value="1"/>
</dbReference>
<evidence type="ECO:0000256" key="1">
    <source>
        <dbReference type="ARBA" id="ARBA00007378"/>
    </source>
</evidence>
<evidence type="ECO:0000313" key="3">
    <source>
        <dbReference type="Proteomes" id="UP000283374"/>
    </source>
</evidence>
<dbReference type="OrthoDB" id="9797508at2"/>
<dbReference type="RefSeq" id="WP_118767000.1">
    <property type="nucleotide sequence ID" value="NZ_QWKP01000183.1"/>
</dbReference>
<dbReference type="SUPFAM" id="SSF82784">
    <property type="entry name" value="OsmC-like"/>
    <property type="match status" value="1"/>
</dbReference>
<evidence type="ECO:0000313" key="2">
    <source>
        <dbReference type="EMBL" id="RHA41605.1"/>
    </source>
</evidence>
<dbReference type="InterPro" id="IPR015946">
    <property type="entry name" value="KH_dom-like_a/b"/>
</dbReference>
<proteinExistence type="inferred from homology"/>
<dbReference type="Proteomes" id="UP000283374">
    <property type="component" value="Unassembled WGS sequence"/>
</dbReference>
<keyword evidence="3" id="KW-1185">Reference proteome</keyword>
<comment type="similarity">
    <text evidence="1">Belongs to the OsmC/Ohr family.</text>
</comment>
<dbReference type="InterPro" id="IPR003718">
    <property type="entry name" value="OsmC/Ohr_fam"/>
</dbReference>
<dbReference type="EMBL" id="QWKP01000183">
    <property type="protein sequence ID" value="RHA41605.1"/>
    <property type="molecule type" value="Genomic_DNA"/>
</dbReference>
<dbReference type="PANTHER" id="PTHR33797">
    <property type="entry name" value="ORGANIC HYDROPEROXIDE RESISTANCE PROTEIN-LIKE"/>
    <property type="match status" value="1"/>
</dbReference>
<dbReference type="PANTHER" id="PTHR33797:SF2">
    <property type="entry name" value="ORGANIC HYDROPEROXIDE RESISTANCE PROTEIN-LIKE"/>
    <property type="match status" value="1"/>
</dbReference>
<dbReference type="Pfam" id="PF02566">
    <property type="entry name" value="OsmC"/>
    <property type="match status" value="1"/>
</dbReference>
<dbReference type="Gene3D" id="2.20.25.10">
    <property type="match status" value="1"/>
</dbReference>
<name>A0A413RM05_9CELL</name>